<keyword evidence="1" id="KW-0812">Transmembrane</keyword>
<dbReference type="AlphaFoldDB" id="A0A972H0K6"/>
<proteinExistence type="predicted"/>
<feature type="transmembrane region" description="Helical" evidence="1">
    <location>
        <begin position="96"/>
        <end position="119"/>
    </location>
</feature>
<dbReference type="EMBL" id="WHOD01000097">
    <property type="protein sequence ID" value="NOU96360.1"/>
    <property type="molecule type" value="Genomic_DNA"/>
</dbReference>
<protein>
    <recommendedName>
        <fullName evidence="4">HupE / UreJ protein</fullName>
    </recommendedName>
</protein>
<name>A0A972H0K6_9BACL</name>
<dbReference type="InterPro" id="IPR032809">
    <property type="entry name" value="Put_HupE_UreJ"/>
</dbReference>
<evidence type="ECO:0000313" key="2">
    <source>
        <dbReference type="EMBL" id="NOU96360.1"/>
    </source>
</evidence>
<reference evidence="2" key="1">
    <citation type="submission" date="2019-10" db="EMBL/GenBank/DDBJ databases">
        <title>Description of Paenibacillus glebae sp. nov.</title>
        <authorList>
            <person name="Carlier A."/>
            <person name="Qi S."/>
        </authorList>
    </citation>
    <scope>NUCLEOTIDE SEQUENCE</scope>
    <source>
        <strain evidence="2">LMG 31456</strain>
    </source>
</reference>
<dbReference type="Proteomes" id="UP000641588">
    <property type="component" value="Unassembled WGS sequence"/>
</dbReference>
<dbReference type="Pfam" id="PF13795">
    <property type="entry name" value="HupE_UreJ_2"/>
    <property type="match status" value="1"/>
</dbReference>
<evidence type="ECO:0000313" key="3">
    <source>
        <dbReference type="Proteomes" id="UP000641588"/>
    </source>
</evidence>
<feature type="transmembrane region" description="Helical" evidence="1">
    <location>
        <begin position="41"/>
        <end position="64"/>
    </location>
</feature>
<accession>A0A972H0K6</accession>
<feature type="transmembrane region" description="Helical" evidence="1">
    <location>
        <begin position="161"/>
        <end position="179"/>
    </location>
</feature>
<evidence type="ECO:0000256" key="1">
    <source>
        <dbReference type="SAM" id="Phobius"/>
    </source>
</evidence>
<organism evidence="2 3">
    <name type="scientific">Paenibacillus foliorum</name>
    <dbReference type="NCBI Taxonomy" id="2654974"/>
    <lineage>
        <taxon>Bacteria</taxon>
        <taxon>Bacillati</taxon>
        <taxon>Bacillota</taxon>
        <taxon>Bacilli</taxon>
        <taxon>Bacillales</taxon>
        <taxon>Paenibacillaceae</taxon>
        <taxon>Paenibacillus</taxon>
    </lineage>
</organism>
<keyword evidence="1" id="KW-1133">Transmembrane helix</keyword>
<keyword evidence="3" id="KW-1185">Reference proteome</keyword>
<sequence>MDILSIILMYVNLGLEHIITGYDHLLFLFSLIIISQRFSNVLKIVTAFTIAHSITLTLAALGYIPLYPKWVESGIALTIAYVAIENFFVKTSKWRWLLTFGFGLIHGLGFASSISQIGFDRTYSAVSLISFNVGIELGQLAVVGIVLPLLLKYRSRKEYKYFFNAASACTLIIALYWFVERIIV</sequence>
<keyword evidence="1" id="KW-0472">Membrane</keyword>
<feature type="transmembrane region" description="Helical" evidence="1">
    <location>
        <begin position="70"/>
        <end position="89"/>
    </location>
</feature>
<comment type="caution">
    <text evidence="2">The sequence shown here is derived from an EMBL/GenBank/DDBJ whole genome shotgun (WGS) entry which is preliminary data.</text>
</comment>
<feature type="transmembrane region" description="Helical" evidence="1">
    <location>
        <begin position="6"/>
        <end position="34"/>
    </location>
</feature>
<feature type="transmembrane region" description="Helical" evidence="1">
    <location>
        <begin position="125"/>
        <end position="149"/>
    </location>
</feature>
<gene>
    <name evidence="2" type="ORF">GC093_24545</name>
</gene>
<evidence type="ECO:0008006" key="4">
    <source>
        <dbReference type="Google" id="ProtNLM"/>
    </source>
</evidence>